<organism evidence="1 2">
    <name type="scientific">Triticum urartu</name>
    <name type="common">Red wild einkorn</name>
    <name type="synonym">Crithodium urartu</name>
    <dbReference type="NCBI Taxonomy" id="4572"/>
    <lineage>
        <taxon>Eukaryota</taxon>
        <taxon>Viridiplantae</taxon>
        <taxon>Streptophyta</taxon>
        <taxon>Embryophyta</taxon>
        <taxon>Tracheophyta</taxon>
        <taxon>Spermatophyta</taxon>
        <taxon>Magnoliopsida</taxon>
        <taxon>Liliopsida</taxon>
        <taxon>Poales</taxon>
        <taxon>Poaceae</taxon>
        <taxon>BOP clade</taxon>
        <taxon>Pooideae</taxon>
        <taxon>Triticodae</taxon>
        <taxon>Triticeae</taxon>
        <taxon>Triticinae</taxon>
        <taxon>Triticum</taxon>
    </lineage>
</organism>
<protein>
    <submittedName>
        <fullName evidence="1">Uncharacterized protein</fullName>
    </submittedName>
</protein>
<keyword evidence="2" id="KW-1185">Reference proteome</keyword>
<dbReference type="Proteomes" id="UP000015106">
    <property type="component" value="Chromosome 7"/>
</dbReference>
<evidence type="ECO:0000313" key="2">
    <source>
        <dbReference type="Proteomes" id="UP000015106"/>
    </source>
</evidence>
<sequence length="84" mass="9626">MGWRIARINLQIQLANTSQCMATMVAEWRSSLCSVRWLCGMWSEDASSINFLVIEPMAALMVGASSLAWYHAQQSHRTYHRHPM</sequence>
<proteinExistence type="predicted"/>
<reference evidence="1" key="2">
    <citation type="submission" date="2018-03" db="EMBL/GenBank/DDBJ databases">
        <title>The Triticum urartu genome reveals the dynamic nature of wheat genome evolution.</title>
        <authorList>
            <person name="Ling H."/>
            <person name="Ma B."/>
            <person name="Shi X."/>
            <person name="Liu H."/>
            <person name="Dong L."/>
            <person name="Sun H."/>
            <person name="Cao Y."/>
            <person name="Gao Q."/>
            <person name="Zheng S."/>
            <person name="Li Y."/>
            <person name="Yu Y."/>
            <person name="Du H."/>
            <person name="Qi M."/>
            <person name="Li Y."/>
            <person name="Yu H."/>
            <person name="Cui Y."/>
            <person name="Wang N."/>
            <person name="Chen C."/>
            <person name="Wu H."/>
            <person name="Zhao Y."/>
            <person name="Zhang J."/>
            <person name="Li Y."/>
            <person name="Zhou W."/>
            <person name="Zhang B."/>
            <person name="Hu W."/>
            <person name="Eijk M."/>
            <person name="Tang J."/>
            <person name="Witsenboer H."/>
            <person name="Zhao S."/>
            <person name="Li Z."/>
            <person name="Zhang A."/>
            <person name="Wang D."/>
            <person name="Liang C."/>
        </authorList>
    </citation>
    <scope>NUCLEOTIDE SEQUENCE [LARGE SCALE GENOMIC DNA]</scope>
    <source>
        <strain evidence="1">cv. G1812</strain>
    </source>
</reference>
<evidence type="ECO:0000313" key="1">
    <source>
        <dbReference type="EnsemblPlants" id="TuG1812G0700006087.01.T01"/>
    </source>
</evidence>
<dbReference type="AlphaFoldDB" id="A0A8R7VEL7"/>
<reference evidence="1" key="3">
    <citation type="submission" date="2022-06" db="UniProtKB">
        <authorList>
            <consortium name="EnsemblPlants"/>
        </authorList>
    </citation>
    <scope>IDENTIFICATION</scope>
</reference>
<reference evidence="2" key="1">
    <citation type="journal article" date="2013" name="Nature">
        <title>Draft genome of the wheat A-genome progenitor Triticum urartu.</title>
        <authorList>
            <person name="Ling H.Q."/>
            <person name="Zhao S."/>
            <person name="Liu D."/>
            <person name="Wang J."/>
            <person name="Sun H."/>
            <person name="Zhang C."/>
            <person name="Fan H."/>
            <person name="Li D."/>
            <person name="Dong L."/>
            <person name="Tao Y."/>
            <person name="Gao C."/>
            <person name="Wu H."/>
            <person name="Li Y."/>
            <person name="Cui Y."/>
            <person name="Guo X."/>
            <person name="Zheng S."/>
            <person name="Wang B."/>
            <person name="Yu K."/>
            <person name="Liang Q."/>
            <person name="Yang W."/>
            <person name="Lou X."/>
            <person name="Chen J."/>
            <person name="Feng M."/>
            <person name="Jian J."/>
            <person name="Zhang X."/>
            <person name="Luo G."/>
            <person name="Jiang Y."/>
            <person name="Liu J."/>
            <person name="Wang Z."/>
            <person name="Sha Y."/>
            <person name="Zhang B."/>
            <person name="Wu H."/>
            <person name="Tang D."/>
            <person name="Shen Q."/>
            <person name="Xue P."/>
            <person name="Zou S."/>
            <person name="Wang X."/>
            <person name="Liu X."/>
            <person name="Wang F."/>
            <person name="Yang Y."/>
            <person name="An X."/>
            <person name="Dong Z."/>
            <person name="Zhang K."/>
            <person name="Zhang X."/>
            <person name="Luo M.C."/>
            <person name="Dvorak J."/>
            <person name="Tong Y."/>
            <person name="Wang J."/>
            <person name="Yang H."/>
            <person name="Li Z."/>
            <person name="Wang D."/>
            <person name="Zhang A."/>
            <person name="Wang J."/>
        </authorList>
    </citation>
    <scope>NUCLEOTIDE SEQUENCE</scope>
    <source>
        <strain evidence="2">cv. G1812</strain>
    </source>
</reference>
<dbReference type="Gramene" id="TuG1812G0700006087.01.T01">
    <property type="protein sequence ID" value="TuG1812G0700006087.01.T01"/>
    <property type="gene ID" value="TuG1812G0700006087.01"/>
</dbReference>
<dbReference type="EnsemblPlants" id="TuG1812G0700006087.01.T01">
    <property type="protein sequence ID" value="TuG1812G0700006087.01.T01"/>
    <property type="gene ID" value="TuG1812G0700006087.01"/>
</dbReference>
<accession>A0A8R7VEL7</accession>
<name>A0A8R7VEL7_TRIUA</name>